<evidence type="ECO:0000313" key="3">
    <source>
        <dbReference type="Proteomes" id="UP000288943"/>
    </source>
</evidence>
<gene>
    <name evidence="1" type="ORF">M5X16_17250</name>
    <name evidence="2" type="ORF">PC41400_24710</name>
</gene>
<dbReference type="EMBL" id="JAMDMJ010000022">
    <property type="protein sequence ID" value="MCY9597511.1"/>
    <property type="molecule type" value="Genomic_DNA"/>
</dbReference>
<dbReference type="EMBL" id="CP026520">
    <property type="protein sequence ID" value="QAV20708.1"/>
    <property type="molecule type" value="Genomic_DNA"/>
</dbReference>
<dbReference type="GeneID" id="95377998"/>
<reference evidence="1 4" key="2">
    <citation type="submission" date="2022-05" db="EMBL/GenBank/DDBJ databases">
        <title>Genome Sequencing of Bee-Associated Microbes.</title>
        <authorList>
            <person name="Dunlap C."/>
        </authorList>
    </citation>
    <scope>NUCLEOTIDE SEQUENCE [LARGE SCALE GENOMIC DNA]</scope>
    <source>
        <strain evidence="1 4">NRRL B-23120</strain>
    </source>
</reference>
<evidence type="ECO:0000313" key="2">
    <source>
        <dbReference type="EMBL" id="QAV20708.1"/>
    </source>
</evidence>
<proteinExistence type="predicted"/>
<evidence type="ECO:0000313" key="4">
    <source>
        <dbReference type="Proteomes" id="UP001527202"/>
    </source>
</evidence>
<dbReference type="Proteomes" id="UP000288943">
    <property type="component" value="Chromosome"/>
</dbReference>
<dbReference type="AlphaFoldDB" id="A0A410X263"/>
<evidence type="ECO:0000313" key="1">
    <source>
        <dbReference type="EMBL" id="MCY9597511.1"/>
    </source>
</evidence>
<dbReference type="KEGG" id="pchi:PC41400_24710"/>
<dbReference type="RefSeq" id="WP_042230547.1">
    <property type="nucleotide sequence ID" value="NZ_CP026520.1"/>
</dbReference>
<sequence>MTHSYDNVVLFPKTAASYEKQMTQMLEQERYEEAVRLLRYLLQFARDDAEKQAQWRALLQWLETMFPETLYDDAVMQEGGEEEEITEEDLKRQSVAGKSAEGRQYVGRLLDMLEDGTDMERQMIALEQLAFAEDDRIDEFVKEWLHTAESHPFVQFRALQMLKQRGGKGPVVLARAQNKMVLRIEDTPLNLEEFPDRIREMVYRVQQISESEQPDFGFFAEQTWLEFLKTVYGTELYTSMSSCREEEVDVWASALHTVLHESLFGSADREHMREQYGITASMLQAWGEAYACLQSFIRALYTGG</sequence>
<protein>
    <submittedName>
        <fullName evidence="2">Uncharacterized protein</fullName>
    </submittedName>
</protein>
<keyword evidence="4" id="KW-1185">Reference proteome</keyword>
<accession>A0A410X263</accession>
<name>A0A410X263_9BACL</name>
<dbReference type="Proteomes" id="UP001527202">
    <property type="component" value="Unassembled WGS sequence"/>
</dbReference>
<organism evidence="2 3">
    <name type="scientific">Paenibacillus chitinolyticus</name>
    <dbReference type="NCBI Taxonomy" id="79263"/>
    <lineage>
        <taxon>Bacteria</taxon>
        <taxon>Bacillati</taxon>
        <taxon>Bacillota</taxon>
        <taxon>Bacilli</taxon>
        <taxon>Bacillales</taxon>
        <taxon>Paenibacillaceae</taxon>
        <taxon>Paenibacillus</taxon>
    </lineage>
</organism>
<dbReference type="OrthoDB" id="2677436at2"/>
<reference evidence="2 3" key="1">
    <citation type="submission" date="2018-01" db="EMBL/GenBank/DDBJ databases">
        <title>The whole genome sequencing and assembly of Paenibacillus chitinolyticus KCCM 41400 strain.</title>
        <authorList>
            <person name="Kim J.-Y."/>
            <person name="Park M.-K."/>
            <person name="Lee Y.-J."/>
            <person name="Yi H."/>
            <person name="Bahn Y.-S."/>
            <person name="Kim J.F."/>
            <person name="Lee D.-W."/>
        </authorList>
    </citation>
    <scope>NUCLEOTIDE SEQUENCE [LARGE SCALE GENOMIC DNA]</scope>
    <source>
        <strain evidence="2 3">KCCM 41400</strain>
    </source>
</reference>